<reference evidence="1" key="1">
    <citation type="submission" date="2021-06" db="EMBL/GenBank/DDBJ databases">
        <title>Parelaphostrongylus tenuis whole genome reference sequence.</title>
        <authorList>
            <person name="Garwood T.J."/>
            <person name="Larsen P.A."/>
            <person name="Fountain-Jones N.M."/>
            <person name="Garbe J.R."/>
            <person name="Macchietto M.G."/>
            <person name="Kania S.A."/>
            <person name="Gerhold R.W."/>
            <person name="Richards J.E."/>
            <person name="Wolf T.M."/>
        </authorList>
    </citation>
    <scope>NUCLEOTIDE SEQUENCE</scope>
    <source>
        <strain evidence="1">MNPRO001-30</strain>
        <tissue evidence="1">Meninges</tissue>
    </source>
</reference>
<protein>
    <submittedName>
        <fullName evidence="1">Uncharacterized protein</fullName>
    </submittedName>
</protein>
<name>A0AAD5QDB5_PARTN</name>
<dbReference type="EMBL" id="JAHQIW010000384">
    <property type="protein sequence ID" value="KAJ1347818.1"/>
    <property type="molecule type" value="Genomic_DNA"/>
</dbReference>
<accession>A0AAD5QDB5</accession>
<gene>
    <name evidence="1" type="ORF">KIN20_002984</name>
</gene>
<dbReference type="Proteomes" id="UP001196413">
    <property type="component" value="Unassembled WGS sequence"/>
</dbReference>
<evidence type="ECO:0000313" key="2">
    <source>
        <dbReference type="Proteomes" id="UP001196413"/>
    </source>
</evidence>
<sequence>MLAVTKWSRCSLRLARSSGVPPSNASGIIERPVDATSWTSSKLVNQQQAILAHSLPPISIIPLLLNPLRTVCNMSGTRGFS</sequence>
<organism evidence="1 2">
    <name type="scientific">Parelaphostrongylus tenuis</name>
    <name type="common">Meningeal worm</name>
    <dbReference type="NCBI Taxonomy" id="148309"/>
    <lineage>
        <taxon>Eukaryota</taxon>
        <taxon>Metazoa</taxon>
        <taxon>Ecdysozoa</taxon>
        <taxon>Nematoda</taxon>
        <taxon>Chromadorea</taxon>
        <taxon>Rhabditida</taxon>
        <taxon>Rhabditina</taxon>
        <taxon>Rhabditomorpha</taxon>
        <taxon>Strongyloidea</taxon>
        <taxon>Metastrongylidae</taxon>
        <taxon>Parelaphostrongylus</taxon>
    </lineage>
</organism>
<comment type="caution">
    <text evidence="1">The sequence shown here is derived from an EMBL/GenBank/DDBJ whole genome shotgun (WGS) entry which is preliminary data.</text>
</comment>
<proteinExistence type="predicted"/>
<evidence type="ECO:0000313" key="1">
    <source>
        <dbReference type="EMBL" id="KAJ1347818.1"/>
    </source>
</evidence>
<dbReference type="AlphaFoldDB" id="A0AAD5QDB5"/>
<keyword evidence="2" id="KW-1185">Reference proteome</keyword>